<accession>D1PXN8</accession>
<keyword evidence="1" id="KW-1133">Transmembrane helix</keyword>
<keyword evidence="1" id="KW-0472">Membrane</keyword>
<evidence type="ECO:0000313" key="2">
    <source>
        <dbReference type="EMBL" id="EFA43862.1"/>
    </source>
</evidence>
<organism evidence="2 3">
    <name type="scientific">Hallella bergensis DSM 17361</name>
    <dbReference type="NCBI Taxonomy" id="585502"/>
    <lineage>
        <taxon>Bacteria</taxon>
        <taxon>Pseudomonadati</taxon>
        <taxon>Bacteroidota</taxon>
        <taxon>Bacteroidia</taxon>
        <taxon>Bacteroidales</taxon>
        <taxon>Prevotellaceae</taxon>
        <taxon>Hallella</taxon>
    </lineage>
</organism>
<protein>
    <submittedName>
        <fullName evidence="2">Uncharacterized protein</fullName>
    </submittedName>
</protein>
<dbReference type="OrthoDB" id="1121419at2"/>
<keyword evidence="1" id="KW-0812">Transmembrane</keyword>
<dbReference type="RefSeq" id="WP_007173826.1">
    <property type="nucleotide sequence ID" value="NZ_GG704781.1"/>
</dbReference>
<sequence>MEREDQFLVDRFGRETPFRVPDGYFEDFASLMMQKLPEKNERATTPHWVVMKTNRWHRWRPIAVVAACVCAAVFGVGVYLHSNTPGVTESHVRVANGVSPVSFSAVDAIADYAMLDAEDMYAYMEDAE</sequence>
<reference evidence="2 3" key="1">
    <citation type="submission" date="2009-10" db="EMBL/GenBank/DDBJ databases">
        <authorList>
            <person name="Qin X."/>
            <person name="Bachman B."/>
            <person name="Battles P."/>
            <person name="Bell A."/>
            <person name="Bess C."/>
            <person name="Bickham C."/>
            <person name="Chaboub L."/>
            <person name="Chen D."/>
            <person name="Coyle M."/>
            <person name="Deiros D.R."/>
            <person name="Dinh H."/>
            <person name="Forbes L."/>
            <person name="Fowler G."/>
            <person name="Francisco L."/>
            <person name="Fu Q."/>
            <person name="Gubbala S."/>
            <person name="Hale W."/>
            <person name="Han Y."/>
            <person name="Hemphill L."/>
            <person name="Highlander S.K."/>
            <person name="Hirani K."/>
            <person name="Hogues M."/>
            <person name="Jackson L."/>
            <person name="Jakkamsetti A."/>
            <person name="Javaid M."/>
            <person name="Jiang H."/>
            <person name="Korchina V."/>
            <person name="Kovar C."/>
            <person name="Lara F."/>
            <person name="Lee S."/>
            <person name="Mata R."/>
            <person name="Mathew T."/>
            <person name="Moen C."/>
            <person name="Morales K."/>
            <person name="Munidasa M."/>
            <person name="Nazareth L."/>
            <person name="Ngo R."/>
            <person name="Nguyen L."/>
            <person name="Okwuonu G."/>
            <person name="Ongeri F."/>
            <person name="Patil S."/>
            <person name="Petrosino J."/>
            <person name="Pham C."/>
            <person name="Pham P."/>
            <person name="Pu L.-L."/>
            <person name="Puazo M."/>
            <person name="Raj R."/>
            <person name="Reid J."/>
            <person name="Rouhana J."/>
            <person name="Saada N."/>
            <person name="Shang Y."/>
            <person name="Simmons D."/>
            <person name="Thornton R."/>
            <person name="Warren J."/>
            <person name="Weissenberger G."/>
            <person name="Zhang J."/>
            <person name="Zhang L."/>
            <person name="Zhou C."/>
            <person name="Zhu D."/>
            <person name="Muzny D."/>
            <person name="Worley K."/>
            <person name="Gibbs R."/>
        </authorList>
    </citation>
    <scope>NUCLEOTIDE SEQUENCE [LARGE SCALE GENOMIC DNA]</scope>
    <source>
        <strain evidence="2 3">DSM 17361</strain>
    </source>
</reference>
<gene>
    <name evidence="2" type="ORF">HMPREF0645_1723</name>
</gene>
<dbReference type="EMBL" id="ACKS01000071">
    <property type="protein sequence ID" value="EFA43862.1"/>
    <property type="molecule type" value="Genomic_DNA"/>
</dbReference>
<comment type="caution">
    <text evidence="2">The sequence shown here is derived from an EMBL/GenBank/DDBJ whole genome shotgun (WGS) entry which is preliminary data.</text>
</comment>
<name>D1PXN8_9BACT</name>
<keyword evidence="3" id="KW-1185">Reference proteome</keyword>
<dbReference type="HOGENOM" id="CLU_154574_0_0_10"/>
<dbReference type="AlphaFoldDB" id="D1PXN8"/>
<evidence type="ECO:0000313" key="3">
    <source>
        <dbReference type="Proteomes" id="UP000003160"/>
    </source>
</evidence>
<proteinExistence type="predicted"/>
<dbReference type="Proteomes" id="UP000003160">
    <property type="component" value="Unassembled WGS sequence"/>
</dbReference>
<evidence type="ECO:0000256" key="1">
    <source>
        <dbReference type="SAM" id="Phobius"/>
    </source>
</evidence>
<feature type="transmembrane region" description="Helical" evidence="1">
    <location>
        <begin position="61"/>
        <end position="80"/>
    </location>
</feature>